<dbReference type="Pfam" id="PF04978">
    <property type="entry name" value="MST"/>
    <property type="match status" value="1"/>
</dbReference>
<evidence type="ECO:0008006" key="4">
    <source>
        <dbReference type="Google" id="ProtNLM"/>
    </source>
</evidence>
<dbReference type="STRING" id="452652.KSE_72600"/>
<dbReference type="SUPFAM" id="SSF109854">
    <property type="entry name" value="DinB/YfiT-like putative metalloenzymes"/>
    <property type="match status" value="1"/>
</dbReference>
<keyword evidence="3" id="KW-1185">Reference proteome</keyword>
<protein>
    <recommendedName>
        <fullName evidence="4">Mini-circle protein</fullName>
    </recommendedName>
</protein>
<dbReference type="KEGG" id="ksk:KSE_72600"/>
<dbReference type="InterPro" id="IPR007061">
    <property type="entry name" value="MST-like"/>
</dbReference>
<dbReference type="eggNOG" id="COG2318">
    <property type="taxonomic scope" value="Bacteria"/>
</dbReference>
<proteinExistence type="predicted"/>
<feature type="compositionally biased region" description="Low complexity" evidence="1">
    <location>
        <begin position="1"/>
        <end position="28"/>
    </location>
</feature>
<dbReference type="EMBL" id="AP010968">
    <property type="protein sequence ID" value="BAJ33015.1"/>
    <property type="molecule type" value="Genomic_DNA"/>
</dbReference>
<feature type="region of interest" description="Disordered" evidence="1">
    <location>
        <begin position="1"/>
        <end position="32"/>
    </location>
</feature>
<sequence>MTDTSSNANANTGTSTSTGTGTAASTGTDRVSPPFAADEAAMLGAWLDFHRSTLALKCEGLTPDQLRERACPPSSLSLLGLVRHMTEVERHWFRKVLAGQALDPAGGYWTEEFPDGDFDLVDGADPVTDSALWQAEVAFARSAAASVSLDTVGASRWRGNDVTLRWILVHMIEEYARHNGHADLLRERIDGATGE</sequence>
<gene>
    <name evidence="2" type="ordered locus">KSE_72600</name>
</gene>
<dbReference type="PATRIC" id="fig|452652.3.peg.7301"/>
<evidence type="ECO:0000313" key="3">
    <source>
        <dbReference type="Proteomes" id="UP000007076"/>
    </source>
</evidence>
<dbReference type="HOGENOM" id="CLU_097062_2_0_11"/>
<evidence type="ECO:0000313" key="2">
    <source>
        <dbReference type="EMBL" id="BAJ33015.1"/>
    </source>
</evidence>
<dbReference type="Gene3D" id="1.20.120.450">
    <property type="entry name" value="dinb family like domain"/>
    <property type="match status" value="1"/>
</dbReference>
<organism evidence="2 3">
    <name type="scientific">Kitasatospora setae (strain ATCC 33774 / DSM 43861 / JCM 3304 / KCC A-0304 / NBRC 14216 / KM-6054)</name>
    <name type="common">Streptomyces setae</name>
    <dbReference type="NCBI Taxonomy" id="452652"/>
    <lineage>
        <taxon>Bacteria</taxon>
        <taxon>Bacillati</taxon>
        <taxon>Actinomycetota</taxon>
        <taxon>Actinomycetes</taxon>
        <taxon>Kitasatosporales</taxon>
        <taxon>Streptomycetaceae</taxon>
        <taxon>Kitasatospora</taxon>
    </lineage>
</organism>
<dbReference type="RefSeq" id="WP_014140306.1">
    <property type="nucleotide sequence ID" value="NC_016109.1"/>
</dbReference>
<accession>E4NJ67</accession>
<evidence type="ECO:0000256" key="1">
    <source>
        <dbReference type="SAM" id="MobiDB-lite"/>
    </source>
</evidence>
<reference evidence="2 3" key="1">
    <citation type="journal article" date="2010" name="DNA Res.">
        <title>Genome sequence of Kitasatospora setae NBRC 14216T: an evolutionary snapshot of the family Streptomycetaceae.</title>
        <authorList>
            <person name="Ichikawa N."/>
            <person name="Oguchi A."/>
            <person name="Ikeda H."/>
            <person name="Ishikawa J."/>
            <person name="Kitani S."/>
            <person name="Watanabe Y."/>
            <person name="Nakamura S."/>
            <person name="Katano Y."/>
            <person name="Kishi E."/>
            <person name="Sasagawa M."/>
            <person name="Ankai A."/>
            <person name="Fukui S."/>
            <person name="Hashimoto Y."/>
            <person name="Kamata S."/>
            <person name="Otoguro M."/>
            <person name="Tanikawa S."/>
            <person name="Nihira T."/>
            <person name="Horinouchi S."/>
            <person name="Ohnishi Y."/>
            <person name="Hayakawa M."/>
            <person name="Kuzuyama T."/>
            <person name="Arisawa A."/>
            <person name="Nomoto F."/>
            <person name="Miura H."/>
            <person name="Takahashi Y."/>
            <person name="Fujita N."/>
        </authorList>
    </citation>
    <scope>NUCLEOTIDE SEQUENCE [LARGE SCALE GENOMIC DNA]</scope>
    <source>
        <strain evidence="3">ATCC 33774 / DSM 43861 / JCM 3304 / KCC A-0304 / NBRC 14216 / KM-6054</strain>
    </source>
</reference>
<name>E4NJ67_KITSK</name>
<dbReference type="InterPro" id="IPR034660">
    <property type="entry name" value="DinB/YfiT-like"/>
</dbReference>
<dbReference type="AlphaFoldDB" id="E4NJ67"/>
<dbReference type="Proteomes" id="UP000007076">
    <property type="component" value="Chromosome"/>
</dbReference>